<dbReference type="SUPFAM" id="SSF53383">
    <property type="entry name" value="PLP-dependent transferases"/>
    <property type="match status" value="1"/>
</dbReference>
<dbReference type="Pfam" id="PF00155">
    <property type="entry name" value="Aminotran_1_2"/>
    <property type="match status" value="1"/>
</dbReference>
<dbReference type="Pfam" id="PF00392">
    <property type="entry name" value="GntR"/>
    <property type="match status" value="1"/>
</dbReference>
<reference evidence="8 9" key="2">
    <citation type="submission" date="2018-06" db="EMBL/GenBank/DDBJ databases">
        <title>Comparative genomics of rhizobia nodulating Arachis hypogaea in China.</title>
        <authorList>
            <person name="Li Y."/>
        </authorList>
    </citation>
    <scope>NUCLEOTIDE SEQUENCE [LARGE SCALE GENOMIC DNA]</scope>
    <source>
        <strain evidence="8 9">CCBAU 51658</strain>
        <plasmid evidence="8 9">unnamed</plasmid>
    </source>
</reference>
<dbReference type="GO" id="GO:0030170">
    <property type="term" value="F:pyridoxal phosphate binding"/>
    <property type="evidence" value="ECO:0007669"/>
    <property type="project" value="InterPro"/>
</dbReference>
<dbReference type="OrthoDB" id="9804020at2"/>
<keyword evidence="9" id="KW-1185">Reference proteome</keyword>
<dbReference type="Gene3D" id="3.40.640.10">
    <property type="entry name" value="Type I PLP-dependent aspartate aminotransferase-like (Major domain)"/>
    <property type="match status" value="1"/>
</dbReference>
<dbReference type="GO" id="GO:0003677">
    <property type="term" value="F:DNA binding"/>
    <property type="evidence" value="ECO:0007669"/>
    <property type="project" value="UniProtKB-KW"/>
</dbReference>
<evidence type="ECO:0000256" key="1">
    <source>
        <dbReference type="ARBA" id="ARBA00005384"/>
    </source>
</evidence>
<feature type="domain" description="HTH gntR-type" evidence="6">
    <location>
        <begin position="13"/>
        <end position="81"/>
    </location>
</feature>
<dbReference type="InterPro" id="IPR036388">
    <property type="entry name" value="WH-like_DNA-bd_sf"/>
</dbReference>
<evidence type="ECO:0000313" key="9">
    <source>
        <dbReference type="Proteomes" id="UP000593880"/>
    </source>
</evidence>
<dbReference type="InterPro" id="IPR004839">
    <property type="entry name" value="Aminotransferase_I/II_large"/>
</dbReference>
<dbReference type="GO" id="GO:0008483">
    <property type="term" value="F:transaminase activity"/>
    <property type="evidence" value="ECO:0007669"/>
    <property type="project" value="UniProtKB-KW"/>
</dbReference>
<dbReference type="RefSeq" id="WP_128929756.1">
    <property type="nucleotide sequence ID" value="NZ_BMHC01000020.1"/>
</dbReference>
<dbReference type="Gene3D" id="3.90.1150.10">
    <property type="entry name" value="Aspartate Aminotransferase, domain 1"/>
    <property type="match status" value="1"/>
</dbReference>
<dbReference type="InterPro" id="IPR036390">
    <property type="entry name" value="WH_DNA-bd_sf"/>
</dbReference>
<dbReference type="InterPro" id="IPR015421">
    <property type="entry name" value="PyrdxlP-dep_Trfase_major"/>
</dbReference>
<keyword evidence="8" id="KW-0032">Aminotransferase</keyword>
<dbReference type="CDD" id="cd00609">
    <property type="entry name" value="AAT_like"/>
    <property type="match status" value="1"/>
</dbReference>
<dbReference type="GO" id="GO:0003700">
    <property type="term" value="F:DNA-binding transcription factor activity"/>
    <property type="evidence" value="ECO:0007669"/>
    <property type="project" value="InterPro"/>
</dbReference>
<dbReference type="Proteomes" id="UP000593880">
    <property type="component" value="Plasmid unnamed"/>
</dbReference>
<keyword evidence="8" id="KW-0614">Plasmid</keyword>
<keyword evidence="4" id="KW-0238">DNA-binding</keyword>
<dbReference type="InterPro" id="IPR051446">
    <property type="entry name" value="HTH_trans_reg/aminotransferase"/>
</dbReference>
<evidence type="ECO:0000259" key="6">
    <source>
        <dbReference type="PROSITE" id="PS50949"/>
    </source>
</evidence>
<dbReference type="CDD" id="cd07377">
    <property type="entry name" value="WHTH_GntR"/>
    <property type="match status" value="1"/>
</dbReference>
<dbReference type="PANTHER" id="PTHR46577:SF1">
    <property type="entry name" value="HTH-TYPE TRANSCRIPTIONAL REGULATORY PROTEIN GABR"/>
    <property type="match status" value="1"/>
</dbReference>
<dbReference type="Proteomes" id="UP000625079">
    <property type="component" value="Unassembled WGS sequence"/>
</dbReference>
<reference evidence="7" key="1">
    <citation type="journal article" date="2014" name="Int. J. Syst. Evol. Microbiol.">
        <title>Complete genome sequence of Corynebacterium casei LMG S-19264T (=DSM 44701T), isolated from a smear-ripened cheese.</title>
        <authorList>
            <consortium name="US DOE Joint Genome Institute (JGI-PGF)"/>
            <person name="Walter F."/>
            <person name="Albersmeier A."/>
            <person name="Kalinowski J."/>
            <person name="Ruckert C."/>
        </authorList>
    </citation>
    <scope>NUCLEOTIDE SEQUENCE</scope>
    <source>
        <strain evidence="7">CGMCC 1.15034</strain>
    </source>
</reference>
<dbReference type="EMBL" id="CP030058">
    <property type="protein sequence ID" value="QOZ64340.1"/>
    <property type="molecule type" value="Genomic_DNA"/>
</dbReference>
<dbReference type="SUPFAM" id="SSF46785">
    <property type="entry name" value="Winged helix' DNA-binding domain"/>
    <property type="match status" value="1"/>
</dbReference>
<dbReference type="PROSITE" id="PS50949">
    <property type="entry name" value="HTH_GNTR"/>
    <property type="match status" value="1"/>
</dbReference>
<dbReference type="InterPro" id="IPR000524">
    <property type="entry name" value="Tscrpt_reg_HTH_GntR"/>
</dbReference>
<comment type="similarity">
    <text evidence="1">In the C-terminal section; belongs to the class-I pyridoxal-phosphate-dependent aminotransferase family.</text>
</comment>
<evidence type="ECO:0000256" key="5">
    <source>
        <dbReference type="ARBA" id="ARBA00023163"/>
    </source>
</evidence>
<evidence type="ECO:0000256" key="3">
    <source>
        <dbReference type="ARBA" id="ARBA00023015"/>
    </source>
</evidence>
<keyword evidence="3" id="KW-0805">Transcription regulation</keyword>
<geneLocation type="plasmid" evidence="8 9">
    <name>unnamed</name>
</geneLocation>
<dbReference type="EMBL" id="BMHC01000020">
    <property type="protein sequence ID" value="GGI31385.1"/>
    <property type="molecule type" value="Genomic_DNA"/>
</dbReference>
<gene>
    <name evidence="7" type="ORF">GCM10010987_64160</name>
    <name evidence="8" type="ORF">XH86_36765</name>
</gene>
<dbReference type="InterPro" id="IPR015422">
    <property type="entry name" value="PyrdxlP-dep_Trfase_small"/>
</dbReference>
<protein>
    <submittedName>
        <fullName evidence="8">PLP-dependent aminotransferase family protein</fullName>
    </submittedName>
    <submittedName>
        <fullName evidence="7">Transcriptional regulator</fullName>
    </submittedName>
</protein>
<dbReference type="AlphaFoldDB" id="A0A410VJK2"/>
<dbReference type="InterPro" id="IPR015424">
    <property type="entry name" value="PyrdxlP-dep_Trfase"/>
</dbReference>
<evidence type="ECO:0000313" key="10">
    <source>
        <dbReference type="Proteomes" id="UP000625079"/>
    </source>
</evidence>
<evidence type="ECO:0000313" key="7">
    <source>
        <dbReference type="EMBL" id="GGI31385.1"/>
    </source>
</evidence>
<reference evidence="7" key="3">
    <citation type="submission" date="2022-12" db="EMBL/GenBank/DDBJ databases">
        <authorList>
            <person name="Sun Q."/>
            <person name="Zhou Y."/>
        </authorList>
    </citation>
    <scope>NUCLEOTIDE SEQUENCE</scope>
    <source>
        <strain evidence="7">CGMCC 1.15034</strain>
    </source>
</reference>
<sequence>MQKWHPHLRAGTAPLFVRLVEAIEHDIAAGTLAAGTRLPTQRDLAEEIGLSVGTVIKAYAEGQRRGLLLGHVGRGTFVASQRPTPASGGKVVDLSLNIPGPALLPKVLAESPSTFPTADISDYVGYLSHSGVAEHRAQLAGLFRQSGFEANPDNLVITNGAQHGIALTFSSICQPGDKVFVEAGTYHGMKSYAHFAKLDLIGLPMDGEGLLPGAFDKAAASGAARVLFAIPTIQSPTARIMSAARRREIVRIARKRDILIIEDDAYGFLDETSEPLASLAPERTFYVNTLSKCLAPGLRIGMLVAPEPYLSQIHQSMRATCWMASPISTFIVSEWIRTGTAARVKQSLVQEAKKRVKLASQILRPHIRADHPASFHIWMDLPSDIAQQVAARSLQRGVITTPPSALVVDPSLISGLRISIGVPENIEDLEWALRQVAASLEVGNEASMSII</sequence>
<keyword evidence="5" id="KW-0804">Transcription</keyword>
<dbReference type="PANTHER" id="PTHR46577">
    <property type="entry name" value="HTH-TYPE TRANSCRIPTIONAL REGULATORY PROTEIN GABR"/>
    <property type="match status" value="1"/>
</dbReference>
<evidence type="ECO:0000256" key="2">
    <source>
        <dbReference type="ARBA" id="ARBA00022898"/>
    </source>
</evidence>
<name>A0A410VJK2_9BRAD</name>
<proteinExistence type="inferred from homology"/>
<evidence type="ECO:0000256" key="4">
    <source>
        <dbReference type="ARBA" id="ARBA00023125"/>
    </source>
</evidence>
<evidence type="ECO:0000313" key="8">
    <source>
        <dbReference type="EMBL" id="QOZ64340.1"/>
    </source>
</evidence>
<organism evidence="7 10">
    <name type="scientific">Bradyrhizobium guangdongense</name>
    <dbReference type="NCBI Taxonomy" id="1325090"/>
    <lineage>
        <taxon>Bacteria</taxon>
        <taxon>Pseudomonadati</taxon>
        <taxon>Pseudomonadota</taxon>
        <taxon>Alphaproteobacteria</taxon>
        <taxon>Hyphomicrobiales</taxon>
        <taxon>Nitrobacteraceae</taxon>
        <taxon>Bradyrhizobium</taxon>
    </lineage>
</organism>
<dbReference type="Gene3D" id="1.10.10.10">
    <property type="entry name" value="Winged helix-like DNA-binding domain superfamily/Winged helix DNA-binding domain"/>
    <property type="match status" value="1"/>
</dbReference>
<keyword evidence="2" id="KW-0663">Pyridoxal phosphate</keyword>
<accession>A0A410VJK2</accession>
<keyword evidence="8" id="KW-0808">Transferase</keyword>
<dbReference type="SMART" id="SM00345">
    <property type="entry name" value="HTH_GNTR"/>
    <property type="match status" value="1"/>
</dbReference>